<proteinExistence type="predicted"/>
<keyword evidence="3" id="KW-1185">Reference proteome</keyword>
<protein>
    <recommendedName>
        <fullName evidence="1">DUF4158 domain-containing protein</fullName>
    </recommendedName>
</protein>
<dbReference type="AlphaFoldDB" id="A0A0P9YZC1"/>
<accession>A0A0P9YZC1</accession>
<comment type="caution">
    <text evidence="2">The sequence shown here is derived from an EMBL/GenBank/DDBJ whole genome shotgun (WGS) entry which is preliminary data.</text>
</comment>
<dbReference type="PATRIC" id="fig|86176.4.peg.482"/>
<dbReference type="Proteomes" id="UP000050455">
    <property type="component" value="Unassembled WGS sequence"/>
</dbReference>
<sequence length="167" mass="19324">MVVKNKLLTILSGAEQEALYGLPDFDDGQQLEYLSLSEAELSLATSRPGIDAQVYCILQISYFKVKHAFFRFAWTLDVESDVAFVLSRYFHSEVFEPEAITDHEHYTQRRQIAKLFGYRPWSKEFLHQLTQQAAQVARRDVTPGFVASELIVWLHEHKIIRPGYTTL</sequence>
<gene>
    <name evidence="2" type="ORF">ALO64_200046</name>
</gene>
<name>A0A0P9YZC1_9PSED</name>
<feature type="domain" description="DUF4158" evidence="1">
    <location>
        <begin position="10"/>
        <end position="167"/>
    </location>
</feature>
<dbReference type="Pfam" id="PF13700">
    <property type="entry name" value="DUF4158"/>
    <property type="match status" value="1"/>
</dbReference>
<evidence type="ECO:0000313" key="2">
    <source>
        <dbReference type="EMBL" id="KPX84622.1"/>
    </source>
</evidence>
<evidence type="ECO:0000313" key="3">
    <source>
        <dbReference type="Proteomes" id="UP000050455"/>
    </source>
</evidence>
<dbReference type="EMBL" id="LJQT01000347">
    <property type="protein sequence ID" value="KPX84622.1"/>
    <property type="molecule type" value="Genomic_DNA"/>
</dbReference>
<organism evidence="2 3">
    <name type="scientific">Pseudomonas meliae</name>
    <dbReference type="NCBI Taxonomy" id="86176"/>
    <lineage>
        <taxon>Bacteria</taxon>
        <taxon>Pseudomonadati</taxon>
        <taxon>Pseudomonadota</taxon>
        <taxon>Gammaproteobacteria</taxon>
        <taxon>Pseudomonadales</taxon>
        <taxon>Pseudomonadaceae</taxon>
        <taxon>Pseudomonas</taxon>
    </lineage>
</organism>
<reference evidence="2 3" key="1">
    <citation type="submission" date="2015-09" db="EMBL/GenBank/DDBJ databases">
        <title>Genome announcement of multiple Pseudomonas syringae strains.</title>
        <authorList>
            <person name="Thakur S."/>
            <person name="Wang P.W."/>
            <person name="Gong Y."/>
            <person name="Weir B.S."/>
            <person name="Guttman D.S."/>
        </authorList>
    </citation>
    <scope>NUCLEOTIDE SEQUENCE [LARGE SCALE GENOMIC DNA]</scope>
    <source>
        <strain evidence="2 3">ICMP6289</strain>
    </source>
</reference>
<evidence type="ECO:0000259" key="1">
    <source>
        <dbReference type="Pfam" id="PF13700"/>
    </source>
</evidence>
<dbReference type="InterPro" id="IPR025296">
    <property type="entry name" value="DUF4158"/>
</dbReference>